<dbReference type="PANTHER" id="PTHR40619:SF3">
    <property type="entry name" value="FUNGAL STAND N-TERMINAL GOODBYE DOMAIN-CONTAINING PROTEIN"/>
    <property type="match status" value="1"/>
</dbReference>
<keyword evidence="2" id="KW-0175">Coiled coil</keyword>
<dbReference type="HOGENOM" id="CLU_016969_0_0_1"/>
<protein>
    <submittedName>
        <fullName evidence="5">Uncharacterized protein</fullName>
    </submittedName>
</protein>
<dbReference type="RefSeq" id="XP_007834335.1">
    <property type="nucleotide sequence ID" value="XM_007836144.1"/>
</dbReference>
<reference evidence="6" key="1">
    <citation type="journal article" date="2015" name="BMC Genomics">
        <title>Genomic and transcriptomic analysis of the endophytic fungus Pestalotiopsis fici reveals its lifestyle and high potential for synthesis of natural products.</title>
        <authorList>
            <person name="Wang X."/>
            <person name="Zhang X."/>
            <person name="Liu L."/>
            <person name="Xiang M."/>
            <person name="Wang W."/>
            <person name="Sun X."/>
            <person name="Che Y."/>
            <person name="Guo L."/>
            <person name="Liu G."/>
            <person name="Guo L."/>
            <person name="Wang C."/>
            <person name="Yin W.B."/>
            <person name="Stadler M."/>
            <person name="Zhang X."/>
            <person name="Liu X."/>
        </authorList>
    </citation>
    <scope>NUCLEOTIDE SEQUENCE [LARGE SCALE GENOMIC DNA]</scope>
    <source>
        <strain evidence="6">W106-1 / CGMCC3.15140</strain>
    </source>
</reference>
<feature type="domain" description="DUF7708" evidence="3">
    <location>
        <begin position="109"/>
        <end position="230"/>
    </location>
</feature>
<accession>W3X1Z2</accession>
<feature type="coiled-coil region" evidence="2">
    <location>
        <begin position="239"/>
        <end position="284"/>
    </location>
</feature>
<dbReference type="OMA" id="AAGWPEI"/>
<dbReference type="Pfam" id="PF24883">
    <property type="entry name" value="NPHP3_N"/>
    <property type="match status" value="1"/>
</dbReference>
<feature type="domain" description="Nephrocystin 3-like N-terminal" evidence="4">
    <location>
        <begin position="349"/>
        <end position="517"/>
    </location>
</feature>
<gene>
    <name evidence="5" type="ORF">PFICI_07563</name>
</gene>
<evidence type="ECO:0000256" key="1">
    <source>
        <dbReference type="ARBA" id="ARBA00022737"/>
    </source>
</evidence>
<proteinExistence type="predicted"/>
<dbReference type="EMBL" id="KI912113">
    <property type="protein sequence ID" value="ETS80034.1"/>
    <property type="molecule type" value="Genomic_DNA"/>
</dbReference>
<dbReference type="InParanoid" id="W3X1Z2"/>
<sequence length="561" mass="63116">MAAQSSSTPQIEMEPLPLINADVSTVGFSKIIDALMIKVPTEPKGGSAKGYSIRSMTTWEGVQEVMDRAAAEYASKSGAKGKARVVGNFIGNKGGSAKRITGVIPDFGYTKPIIGTLNFLLDAFQKADKVRTDVKDGVEKLKDNFDLVQVYLELYAAKPKVAAAALELYVTILIAVEEVINYYTKHIAIKGLKALWEGDKYEDKLLTCLKKIGDDGQKLILQADTAQKQEMQNGFSSLAAKLDNQADVLKDMAQKVMNNLLPLLEQYNQKLDITNKEYQFARRQAEIAYAENIILRGHLERATTPEIWPTTTREFLLEFLDSSDIEEADIGYITKQQISHGAPGRNRTDQIMKSHEFVQWITEPTSKELLVHGNSATTPISPLSFFCALLTQNLRRVEKFVSLAFFCGCHPYEDQGGSRTLIISLLAQLLRQEIHFDFRFLTYELAELMENGNVQAYCSVFDELVQQVSQDETLFCIIDGANFYERNEEMRHESAEVLCFLLDLTKSQTKFKILLTSPSITIEIREAIHDEDYLSLPEQGKSTADYSLLRFEREWDESING</sequence>
<dbReference type="Proteomes" id="UP000030651">
    <property type="component" value="Unassembled WGS sequence"/>
</dbReference>
<dbReference type="KEGG" id="pfy:PFICI_07563"/>
<dbReference type="GeneID" id="19272576"/>
<evidence type="ECO:0000313" key="5">
    <source>
        <dbReference type="EMBL" id="ETS80034.1"/>
    </source>
</evidence>
<evidence type="ECO:0000313" key="6">
    <source>
        <dbReference type="Proteomes" id="UP000030651"/>
    </source>
</evidence>
<dbReference type="OrthoDB" id="5419927at2759"/>
<dbReference type="InterPro" id="IPR056125">
    <property type="entry name" value="DUF7708"/>
</dbReference>
<keyword evidence="6" id="KW-1185">Reference proteome</keyword>
<keyword evidence="1" id="KW-0677">Repeat</keyword>
<dbReference type="Pfam" id="PF24809">
    <property type="entry name" value="DUF7708"/>
    <property type="match status" value="1"/>
</dbReference>
<evidence type="ECO:0000259" key="4">
    <source>
        <dbReference type="Pfam" id="PF24883"/>
    </source>
</evidence>
<evidence type="ECO:0000259" key="3">
    <source>
        <dbReference type="Pfam" id="PF24809"/>
    </source>
</evidence>
<organism evidence="5 6">
    <name type="scientific">Pestalotiopsis fici (strain W106-1 / CGMCC3.15140)</name>
    <dbReference type="NCBI Taxonomy" id="1229662"/>
    <lineage>
        <taxon>Eukaryota</taxon>
        <taxon>Fungi</taxon>
        <taxon>Dikarya</taxon>
        <taxon>Ascomycota</taxon>
        <taxon>Pezizomycotina</taxon>
        <taxon>Sordariomycetes</taxon>
        <taxon>Xylariomycetidae</taxon>
        <taxon>Amphisphaeriales</taxon>
        <taxon>Sporocadaceae</taxon>
        <taxon>Pestalotiopsis</taxon>
    </lineage>
</organism>
<dbReference type="eggNOG" id="ENOG502SHRF">
    <property type="taxonomic scope" value="Eukaryota"/>
</dbReference>
<evidence type="ECO:0000256" key="2">
    <source>
        <dbReference type="SAM" id="Coils"/>
    </source>
</evidence>
<dbReference type="PANTHER" id="PTHR40619">
    <property type="entry name" value="FUNGAL STAND N-TERMINAL GOODBYE DOMAIN-CONTAINING PROTEIN"/>
    <property type="match status" value="1"/>
</dbReference>
<dbReference type="AlphaFoldDB" id="W3X1Z2"/>
<dbReference type="InterPro" id="IPR056884">
    <property type="entry name" value="NPHP3-like_N"/>
</dbReference>
<name>W3X1Z2_PESFW</name>